<gene>
    <name evidence="1" type="ORF">MTR67_052055</name>
</gene>
<name>A0AAF1A2Y9_SOLVR</name>
<organism evidence="1 2">
    <name type="scientific">Solanum verrucosum</name>
    <dbReference type="NCBI Taxonomy" id="315347"/>
    <lineage>
        <taxon>Eukaryota</taxon>
        <taxon>Viridiplantae</taxon>
        <taxon>Streptophyta</taxon>
        <taxon>Embryophyta</taxon>
        <taxon>Tracheophyta</taxon>
        <taxon>Spermatophyta</taxon>
        <taxon>Magnoliopsida</taxon>
        <taxon>eudicotyledons</taxon>
        <taxon>Gunneridae</taxon>
        <taxon>Pentapetalae</taxon>
        <taxon>asterids</taxon>
        <taxon>lamiids</taxon>
        <taxon>Solanales</taxon>
        <taxon>Solanaceae</taxon>
        <taxon>Solanoideae</taxon>
        <taxon>Solaneae</taxon>
        <taxon>Solanum</taxon>
    </lineage>
</organism>
<dbReference type="EMBL" id="CP133623">
    <property type="protein sequence ID" value="WMV58670.1"/>
    <property type="molecule type" value="Genomic_DNA"/>
</dbReference>
<dbReference type="AlphaFoldDB" id="A0AAF1A2Y9"/>
<evidence type="ECO:0000313" key="2">
    <source>
        <dbReference type="Proteomes" id="UP001234989"/>
    </source>
</evidence>
<dbReference type="Proteomes" id="UP001234989">
    <property type="component" value="Chromosome 12"/>
</dbReference>
<feature type="non-terminal residue" evidence="1">
    <location>
        <position position="80"/>
    </location>
</feature>
<evidence type="ECO:0000313" key="1">
    <source>
        <dbReference type="EMBL" id="WMV58670.1"/>
    </source>
</evidence>
<protein>
    <recommendedName>
        <fullName evidence="3">Gag-pol polyprotein</fullName>
    </recommendedName>
</protein>
<proteinExistence type="predicted"/>
<reference evidence="1" key="1">
    <citation type="submission" date="2023-08" db="EMBL/GenBank/DDBJ databases">
        <title>A de novo genome assembly of Solanum verrucosum Schlechtendal, a Mexican diploid species geographically isolated from the other diploid A-genome species in potato relatives.</title>
        <authorList>
            <person name="Hosaka K."/>
        </authorList>
    </citation>
    <scope>NUCLEOTIDE SEQUENCE</scope>
    <source>
        <tissue evidence="1">Young leaves</tissue>
    </source>
</reference>
<sequence>MRMNPLVFHGSKVDEDPQEFIDEVCKILTIMDVGACEKAELAAYQLKEVAQILFDQWKGEKGNGYVVLWEEFKLSFLNRF</sequence>
<evidence type="ECO:0008006" key="3">
    <source>
        <dbReference type="Google" id="ProtNLM"/>
    </source>
</evidence>
<accession>A0AAF1A2Y9</accession>
<keyword evidence="2" id="KW-1185">Reference proteome</keyword>